<sequence>MSTRPTYFNCVIDSTFHSIKICPSHKIQVNQKQGY</sequence>
<name>A0A2P2M0M4_RHIMU</name>
<dbReference type="AlphaFoldDB" id="A0A2P2M0M4"/>
<proteinExistence type="predicted"/>
<evidence type="ECO:0000313" key="1">
    <source>
        <dbReference type="EMBL" id="MBX23776.1"/>
    </source>
</evidence>
<reference evidence="1" key="1">
    <citation type="submission" date="2018-02" db="EMBL/GenBank/DDBJ databases">
        <title>Rhizophora mucronata_Transcriptome.</title>
        <authorList>
            <person name="Meera S.P."/>
            <person name="Sreeshan A."/>
            <person name="Augustine A."/>
        </authorList>
    </citation>
    <scope>NUCLEOTIDE SEQUENCE</scope>
    <source>
        <tissue evidence="1">Leaf</tissue>
    </source>
</reference>
<dbReference type="EMBL" id="GGEC01043292">
    <property type="protein sequence ID" value="MBX23776.1"/>
    <property type="molecule type" value="Transcribed_RNA"/>
</dbReference>
<organism evidence="1">
    <name type="scientific">Rhizophora mucronata</name>
    <name type="common">Asiatic mangrove</name>
    <dbReference type="NCBI Taxonomy" id="61149"/>
    <lineage>
        <taxon>Eukaryota</taxon>
        <taxon>Viridiplantae</taxon>
        <taxon>Streptophyta</taxon>
        <taxon>Embryophyta</taxon>
        <taxon>Tracheophyta</taxon>
        <taxon>Spermatophyta</taxon>
        <taxon>Magnoliopsida</taxon>
        <taxon>eudicotyledons</taxon>
        <taxon>Gunneridae</taxon>
        <taxon>Pentapetalae</taxon>
        <taxon>rosids</taxon>
        <taxon>fabids</taxon>
        <taxon>Malpighiales</taxon>
        <taxon>Rhizophoraceae</taxon>
        <taxon>Rhizophora</taxon>
    </lineage>
</organism>
<protein>
    <submittedName>
        <fullName evidence="1">Uncharacterized protein</fullName>
    </submittedName>
</protein>
<accession>A0A2P2M0M4</accession>